<reference evidence="2 3" key="1">
    <citation type="journal article" date="2014" name="J. Microbiol.">
        <title>Diaminobutyricibacter tongyongensis gen. nov., sp. nov. and Homoserinibacter gongjuensis gen. nov., sp. nov. belong to the family Microbacteriaceae.</title>
        <authorList>
            <person name="Kim S.J."/>
            <person name="Ahn J.H."/>
            <person name="Weon H.Y."/>
            <person name="Hamada M."/>
            <person name="Suzuki K."/>
            <person name="Kwon S.W."/>
        </authorList>
    </citation>
    <scope>NUCLEOTIDE SEQUENCE [LARGE SCALE GENOMIC DNA]</scope>
    <source>
        <strain evidence="2 3">NBRC 108724</strain>
    </source>
</reference>
<dbReference type="RefSeq" id="WP_163289888.1">
    <property type="nucleotide sequence ID" value="NZ_JAAGWY010000002.1"/>
</dbReference>
<dbReference type="AlphaFoldDB" id="A0A6L9XYF4"/>
<dbReference type="Pfam" id="PF01323">
    <property type="entry name" value="DSBA"/>
    <property type="match status" value="1"/>
</dbReference>
<organism evidence="2 3">
    <name type="scientific">Leifsonia tongyongensis</name>
    <dbReference type="NCBI Taxonomy" id="1268043"/>
    <lineage>
        <taxon>Bacteria</taxon>
        <taxon>Bacillati</taxon>
        <taxon>Actinomycetota</taxon>
        <taxon>Actinomycetes</taxon>
        <taxon>Micrococcales</taxon>
        <taxon>Microbacteriaceae</taxon>
        <taxon>Leifsonia</taxon>
    </lineage>
</organism>
<dbReference type="CDD" id="cd03024">
    <property type="entry name" value="DsbA_FrnE"/>
    <property type="match status" value="1"/>
</dbReference>
<evidence type="ECO:0000259" key="1">
    <source>
        <dbReference type="Pfam" id="PF01323"/>
    </source>
</evidence>
<dbReference type="PANTHER" id="PTHR13887:SF41">
    <property type="entry name" value="THIOREDOXIN SUPERFAMILY PROTEIN"/>
    <property type="match status" value="1"/>
</dbReference>
<dbReference type="SUPFAM" id="SSF52833">
    <property type="entry name" value="Thioredoxin-like"/>
    <property type="match status" value="1"/>
</dbReference>
<dbReference type="InterPro" id="IPR001853">
    <property type="entry name" value="DSBA-like_thioredoxin_dom"/>
</dbReference>
<accession>A0A6L9XYF4</accession>
<dbReference type="GO" id="GO:0016491">
    <property type="term" value="F:oxidoreductase activity"/>
    <property type="evidence" value="ECO:0007669"/>
    <property type="project" value="InterPro"/>
</dbReference>
<comment type="caution">
    <text evidence="2">The sequence shown here is derived from an EMBL/GenBank/DDBJ whole genome shotgun (WGS) entry which is preliminary data.</text>
</comment>
<feature type="domain" description="DSBA-like thioredoxin" evidence="1">
    <location>
        <begin position="7"/>
        <end position="211"/>
    </location>
</feature>
<proteinExistence type="predicted"/>
<dbReference type="InterPro" id="IPR036249">
    <property type="entry name" value="Thioredoxin-like_sf"/>
</dbReference>
<evidence type="ECO:0000313" key="3">
    <source>
        <dbReference type="Proteomes" id="UP000474967"/>
    </source>
</evidence>
<sequence length="223" mass="24432">MSEPIKVDIWSDIACPWCYIGKRKFEAGSGLFSGAGDDRGVVVEYHSYELSPDTPVDFDGSEIDYLSGHKGIPASQVQPMLERVRGIAGAVGLDYDFDALKHTNTVKAHELLHYAKAHGRQLEMAERLFSAYFVEGRHVGRVADLADLAAEIGLDRDDVVKALEADEYLSDVRTDQSVAVEYGIQGVPFFVIDGRYGVSGAQEAATFAQVLEQVWSEKAEVTA</sequence>
<dbReference type="EMBL" id="JAAGWY010000002">
    <property type="protein sequence ID" value="NEN06472.1"/>
    <property type="molecule type" value="Genomic_DNA"/>
</dbReference>
<keyword evidence="3" id="KW-1185">Reference proteome</keyword>
<dbReference type="Proteomes" id="UP000474967">
    <property type="component" value="Unassembled WGS sequence"/>
</dbReference>
<name>A0A6L9XYF4_9MICO</name>
<evidence type="ECO:0000313" key="2">
    <source>
        <dbReference type="EMBL" id="NEN06472.1"/>
    </source>
</evidence>
<dbReference type="Gene3D" id="3.40.30.10">
    <property type="entry name" value="Glutaredoxin"/>
    <property type="match status" value="1"/>
</dbReference>
<gene>
    <name evidence="2" type="ORF">G3T36_11390</name>
</gene>
<protein>
    <submittedName>
        <fullName evidence="2">DsbA family oxidoreductase</fullName>
    </submittedName>
</protein>
<dbReference type="PANTHER" id="PTHR13887">
    <property type="entry name" value="GLUTATHIONE S-TRANSFERASE KAPPA"/>
    <property type="match status" value="1"/>
</dbReference>